<proteinExistence type="predicted"/>
<dbReference type="InterPro" id="IPR007607">
    <property type="entry name" value="BacA/B"/>
</dbReference>
<dbReference type="Pfam" id="PF04519">
    <property type="entry name" value="Bactofilin"/>
    <property type="match status" value="1"/>
</dbReference>
<evidence type="ECO:0000313" key="1">
    <source>
        <dbReference type="EMBL" id="VAX01986.1"/>
    </source>
</evidence>
<name>A0A3B1A8A2_9ZZZZ</name>
<dbReference type="PANTHER" id="PTHR35024:SF4">
    <property type="entry name" value="POLYMER-FORMING CYTOSKELETAL PROTEIN"/>
    <property type="match status" value="1"/>
</dbReference>
<organism evidence="1">
    <name type="scientific">hydrothermal vent metagenome</name>
    <dbReference type="NCBI Taxonomy" id="652676"/>
    <lineage>
        <taxon>unclassified sequences</taxon>
        <taxon>metagenomes</taxon>
        <taxon>ecological metagenomes</taxon>
    </lineage>
</organism>
<accession>A0A3B1A8A2</accession>
<dbReference type="EMBL" id="UOFS01000051">
    <property type="protein sequence ID" value="VAX01986.1"/>
    <property type="molecule type" value="Genomic_DNA"/>
</dbReference>
<sequence>MSHTNTRRTLDDIIRFTSAVGEGAIFTGNIATPDNVVVRGTLIGDSNVEGIIVVELTGKWLGNLVANTLIINGRVEGNITAFCKIEVQKSATIIGNITSPKIAIESGAVHEGLINMEEKPHIIAFNEKRKK</sequence>
<dbReference type="PANTHER" id="PTHR35024">
    <property type="entry name" value="HYPOTHETICAL CYTOSOLIC PROTEIN"/>
    <property type="match status" value="1"/>
</dbReference>
<gene>
    <name evidence="1" type="ORF">MNBD_GAMMA22-2593</name>
</gene>
<reference evidence="1" key="1">
    <citation type="submission" date="2018-06" db="EMBL/GenBank/DDBJ databases">
        <authorList>
            <person name="Zhirakovskaya E."/>
        </authorList>
    </citation>
    <scope>NUCLEOTIDE SEQUENCE</scope>
</reference>
<protein>
    <recommendedName>
        <fullName evidence="2">Integral membrane protein CcmA involved in cell shape determination</fullName>
    </recommendedName>
</protein>
<evidence type="ECO:0008006" key="2">
    <source>
        <dbReference type="Google" id="ProtNLM"/>
    </source>
</evidence>
<dbReference type="AlphaFoldDB" id="A0A3B1A8A2"/>